<organism evidence="1 2">
    <name type="scientific">Panagrolaimus sp. PS1159</name>
    <dbReference type="NCBI Taxonomy" id="55785"/>
    <lineage>
        <taxon>Eukaryota</taxon>
        <taxon>Metazoa</taxon>
        <taxon>Ecdysozoa</taxon>
        <taxon>Nematoda</taxon>
        <taxon>Chromadorea</taxon>
        <taxon>Rhabditida</taxon>
        <taxon>Tylenchina</taxon>
        <taxon>Panagrolaimomorpha</taxon>
        <taxon>Panagrolaimoidea</taxon>
        <taxon>Panagrolaimidae</taxon>
        <taxon>Panagrolaimus</taxon>
    </lineage>
</organism>
<dbReference type="Proteomes" id="UP000887580">
    <property type="component" value="Unplaced"/>
</dbReference>
<accession>A0AC35FH75</accession>
<sequence length="122" mass="14471">MNDEIVPLEKLVKALPKVKEIRFDDNLISSCITSNTVKELLKIRHISKISQMKLDGIPEKFDLETFYMYFKKNKHTEFRIGFRDDAISEAYKIRIETIVDEIIATENHDYKKYQILTLLIFQ</sequence>
<dbReference type="WBParaSite" id="PS1159_v2.g17476.t1">
    <property type="protein sequence ID" value="PS1159_v2.g17476.t1"/>
    <property type="gene ID" value="PS1159_v2.g17476"/>
</dbReference>
<evidence type="ECO:0000313" key="1">
    <source>
        <dbReference type="Proteomes" id="UP000887580"/>
    </source>
</evidence>
<name>A0AC35FH75_9BILA</name>
<reference evidence="2" key="1">
    <citation type="submission" date="2022-11" db="UniProtKB">
        <authorList>
            <consortium name="WormBaseParasite"/>
        </authorList>
    </citation>
    <scope>IDENTIFICATION</scope>
</reference>
<proteinExistence type="predicted"/>
<protein>
    <submittedName>
        <fullName evidence="2">Uncharacterized protein</fullName>
    </submittedName>
</protein>
<evidence type="ECO:0000313" key="2">
    <source>
        <dbReference type="WBParaSite" id="PS1159_v2.g17476.t1"/>
    </source>
</evidence>